<dbReference type="Proteomes" id="UP000007266">
    <property type="component" value="Linkage group 7"/>
</dbReference>
<proteinExistence type="predicted"/>
<sequence>MAPQAPYLPKEQQLTIGKVFHSVAKQRNDTNKLGVMRMLNLVPQCFNCGCESASIGSPRQIYKIGAFLLSDGTKMAPQTPHLAQHLTTREMFQSVAKQRNDTNEVSAMGI</sequence>
<gene>
    <name evidence="1" type="primary">GLEAN_04036</name>
    <name evidence="1" type="ORF">TcasGA2_TC004036</name>
</gene>
<evidence type="ECO:0000313" key="1">
    <source>
        <dbReference type="EMBL" id="EFA11643.1"/>
    </source>
</evidence>
<evidence type="ECO:0000313" key="2">
    <source>
        <dbReference type="Proteomes" id="UP000007266"/>
    </source>
</evidence>
<name>D7EKS0_TRICA</name>
<accession>D7EKS0</accession>
<dbReference type="AlphaFoldDB" id="D7EKS0"/>
<reference evidence="1 2" key="1">
    <citation type="journal article" date="2008" name="Nature">
        <title>The genome of the model beetle and pest Tribolium castaneum.</title>
        <authorList>
            <consortium name="Tribolium Genome Sequencing Consortium"/>
            <person name="Richards S."/>
            <person name="Gibbs R.A."/>
            <person name="Weinstock G.M."/>
            <person name="Brown S.J."/>
            <person name="Denell R."/>
            <person name="Beeman R.W."/>
            <person name="Gibbs R."/>
            <person name="Beeman R.W."/>
            <person name="Brown S.J."/>
            <person name="Bucher G."/>
            <person name="Friedrich M."/>
            <person name="Grimmelikhuijzen C.J."/>
            <person name="Klingler M."/>
            <person name="Lorenzen M."/>
            <person name="Richards S."/>
            <person name="Roth S."/>
            <person name="Schroder R."/>
            <person name="Tautz D."/>
            <person name="Zdobnov E.M."/>
            <person name="Muzny D."/>
            <person name="Gibbs R.A."/>
            <person name="Weinstock G.M."/>
            <person name="Attaway T."/>
            <person name="Bell S."/>
            <person name="Buhay C.J."/>
            <person name="Chandrabose M.N."/>
            <person name="Chavez D."/>
            <person name="Clerk-Blankenburg K.P."/>
            <person name="Cree A."/>
            <person name="Dao M."/>
            <person name="Davis C."/>
            <person name="Chacko J."/>
            <person name="Dinh H."/>
            <person name="Dugan-Rocha S."/>
            <person name="Fowler G."/>
            <person name="Garner T.T."/>
            <person name="Garnes J."/>
            <person name="Gnirke A."/>
            <person name="Hawes A."/>
            <person name="Hernandez J."/>
            <person name="Hines S."/>
            <person name="Holder M."/>
            <person name="Hume J."/>
            <person name="Jhangiani S.N."/>
            <person name="Joshi V."/>
            <person name="Khan Z.M."/>
            <person name="Jackson L."/>
            <person name="Kovar C."/>
            <person name="Kowis A."/>
            <person name="Lee S."/>
            <person name="Lewis L.R."/>
            <person name="Margolis J."/>
            <person name="Morgan M."/>
            <person name="Nazareth L.V."/>
            <person name="Nguyen N."/>
            <person name="Okwuonu G."/>
            <person name="Parker D."/>
            <person name="Richards S."/>
            <person name="Ruiz S.J."/>
            <person name="Santibanez J."/>
            <person name="Savard J."/>
            <person name="Scherer S.E."/>
            <person name="Schneider B."/>
            <person name="Sodergren E."/>
            <person name="Tautz D."/>
            <person name="Vattahil S."/>
            <person name="Villasana D."/>
            <person name="White C.S."/>
            <person name="Wright R."/>
            <person name="Park Y."/>
            <person name="Beeman R.W."/>
            <person name="Lord J."/>
            <person name="Oppert B."/>
            <person name="Lorenzen M."/>
            <person name="Brown S."/>
            <person name="Wang L."/>
            <person name="Savard J."/>
            <person name="Tautz D."/>
            <person name="Richards S."/>
            <person name="Weinstock G."/>
            <person name="Gibbs R.A."/>
            <person name="Liu Y."/>
            <person name="Worley K."/>
            <person name="Weinstock G."/>
            <person name="Elsik C.G."/>
            <person name="Reese J.T."/>
            <person name="Elhaik E."/>
            <person name="Landan G."/>
            <person name="Graur D."/>
            <person name="Arensburger P."/>
            <person name="Atkinson P."/>
            <person name="Beeman R.W."/>
            <person name="Beidler J."/>
            <person name="Brown S.J."/>
            <person name="Demuth J.P."/>
            <person name="Drury D.W."/>
            <person name="Du Y.Z."/>
            <person name="Fujiwara H."/>
            <person name="Lorenzen M."/>
            <person name="Maselli V."/>
            <person name="Osanai M."/>
            <person name="Park Y."/>
            <person name="Robertson H.M."/>
            <person name="Tu Z."/>
            <person name="Wang J.J."/>
            <person name="Wang S."/>
            <person name="Richards S."/>
            <person name="Song H."/>
            <person name="Zhang L."/>
            <person name="Sodergren E."/>
            <person name="Werner D."/>
            <person name="Stanke M."/>
            <person name="Morgenstern B."/>
            <person name="Solovyev V."/>
            <person name="Kosarev P."/>
            <person name="Brown G."/>
            <person name="Chen H.C."/>
            <person name="Ermolaeva O."/>
            <person name="Hlavina W."/>
            <person name="Kapustin Y."/>
            <person name="Kiryutin B."/>
            <person name="Kitts P."/>
            <person name="Maglott D."/>
            <person name="Pruitt K."/>
            <person name="Sapojnikov V."/>
            <person name="Souvorov A."/>
            <person name="Mackey A.J."/>
            <person name="Waterhouse R.M."/>
            <person name="Wyder S."/>
            <person name="Zdobnov E.M."/>
            <person name="Zdobnov E.M."/>
            <person name="Wyder S."/>
            <person name="Kriventseva E.V."/>
            <person name="Kadowaki T."/>
            <person name="Bork P."/>
            <person name="Aranda M."/>
            <person name="Bao R."/>
            <person name="Beermann A."/>
            <person name="Berns N."/>
            <person name="Bolognesi R."/>
            <person name="Bonneton F."/>
            <person name="Bopp D."/>
            <person name="Brown S.J."/>
            <person name="Bucher G."/>
            <person name="Butts T."/>
            <person name="Chaumot A."/>
            <person name="Denell R.E."/>
            <person name="Ferrier D.E."/>
            <person name="Friedrich M."/>
            <person name="Gordon C.M."/>
            <person name="Jindra M."/>
            <person name="Klingler M."/>
            <person name="Lan Q."/>
            <person name="Lattorff H.M."/>
            <person name="Laudet V."/>
            <person name="von Levetsow C."/>
            <person name="Liu Z."/>
            <person name="Lutz R."/>
            <person name="Lynch J.A."/>
            <person name="da Fonseca R.N."/>
            <person name="Posnien N."/>
            <person name="Reuter R."/>
            <person name="Roth S."/>
            <person name="Savard J."/>
            <person name="Schinko J.B."/>
            <person name="Schmitt C."/>
            <person name="Schoppmeier M."/>
            <person name="Schroder R."/>
            <person name="Shippy T.D."/>
            <person name="Simonnet F."/>
            <person name="Marques-Souza H."/>
            <person name="Tautz D."/>
            <person name="Tomoyasu Y."/>
            <person name="Trauner J."/>
            <person name="Van der Zee M."/>
            <person name="Vervoort M."/>
            <person name="Wittkopp N."/>
            <person name="Wimmer E.A."/>
            <person name="Yang X."/>
            <person name="Jones A.K."/>
            <person name="Sattelle D.B."/>
            <person name="Ebert P.R."/>
            <person name="Nelson D."/>
            <person name="Scott J.G."/>
            <person name="Beeman R.W."/>
            <person name="Muthukrishnan S."/>
            <person name="Kramer K.J."/>
            <person name="Arakane Y."/>
            <person name="Beeman R.W."/>
            <person name="Zhu Q."/>
            <person name="Hogenkamp D."/>
            <person name="Dixit R."/>
            <person name="Oppert B."/>
            <person name="Jiang H."/>
            <person name="Zou Z."/>
            <person name="Marshall J."/>
            <person name="Elpidina E."/>
            <person name="Vinokurov K."/>
            <person name="Oppert C."/>
            <person name="Zou Z."/>
            <person name="Evans J."/>
            <person name="Lu Z."/>
            <person name="Zhao P."/>
            <person name="Sumathipala N."/>
            <person name="Altincicek B."/>
            <person name="Vilcinskas A."/>
            <person name="Williams M."/>
            <person name="Hultmark D."/>
            <person name="Hetru C."/>
            <person name="Jiang H."/>
            <person name="Grimmelikhuijzen C.J."/>
            <person name="Hauser F."/>
            <person name="Cazzamali G."/>
            <person name="Williamson M."/>
            <person name="Park Y."/>
            <person name="Li B."/>
            <person name="Tanaka Y."/>
            <person name="Predel R."/>
            <person name="Neupert S."/>
            <person name="Schachtner J."/>
            <person name="Verleyen P."/>
            <person name="Raible F."/>
            <person name="Bork P."/>
            <person name="Friedrich M."/>
            <person name="Walden K.K."/>
            <person name="Robertson H.M."/>
            <person name="Angeli S."/>
            <person name="Foret S."/>
            <person name="Bucher G."/>
            <person name="Schuetz S."/>
            <person name="Maleszka R."/>
            <person name="Wimmer E.A."/>
            <person name="Beeman R.W."/>
            <person name="Lorenzen M."/>
            <person name="Tomoyasu Y."/>
            <person name="Miller S.C."/>
            <person name="Grossmann D."/>
            <person name="Bucher G."/>
        </authorList>
    </citation>
    <scope>NUCLEOTIDE SEQUENCE [LARGE SCALE GENOMIC DNA]</scope>
    <source>
        <strain evidence="1 2">Georgia GA2</strain>
    </source>
</reference>
<dbReference type="HOGENOM" id="CLU_2174191_0_0_1"/>
<organism evidence="1 2">
    <name type="scientific">Tribolium castaneum</name>
    <name type="common">Red flour beetle</name>
    <dbReference type="NCBI Taxonomy" id="7070"/>
    <lineage>
        <taxon>Eukaryota</taxon>
        <taxon>Metazoa</taxon>
        <taxon>Ecdysozoa</taxon>
        <taxon>Arthropoda</taxon>
        <taxon>Hexapoda</taxon>
        <taxon>Insecta</taxon>
        <taxon>Pterygota</taxon>
        <taxon>Neoptera</taxon>
        <taxon>Endopterygota</taxon>
        <taxon>Coleoptera</taxon>
        <taxon>Polyphaga</taxon>
        <taxon>Cucujiformia</taxon>
        <taxon>Tenebrionidae</taxon>
        <taxon>Tenebrionidae incertae sedis</taxon>
        <taxon>Tribolium</taxon>
    </lineage>
</organism>
<dbReference type="InParanoid" id="D7EKS0"/>
<reference evidence="1 2" key="2">
    <citation type="journal article" date="2010" name="Nucleic Acids Res.">
        <title>BeetleBase in 2010: revisions to provide comprehensive genomic information for Tribolium castaneum.</title>
        <authorList>
            <person name="Kim H.S."/>
            <person name="Murphy T."/>
            <person name="Xia J."/>
            <person name="Caragea D."/>
            <person name="Park Y."/>
            <person name="Beeman R.W."/>
            <person name="Lorenzen M.D."/>
            <person name="Butcher S."/>
            <person name="Manak J.R."/>
            <person name="Brown S.J."/>
        </authorList>
    </citation>
    <scope>GENOME REANNOTATION</scope>
    <source>
        <strain evidence="1 2">Georgia GA2</strain>
    </source>
</reference>
<keyword evidence="2" id="KW-1185">Reference proteome</keyword>
<protein>
    <submittedName>
        <fullName evidence="1">Uncharacterized protein</fullName>
    </submittedName>
</protein>
<dbReference type="EMBL" id="KQ971355">
    <property type="protein sequence ID" value="EFA11643.1"/>
    <property type="molecule type" value="Genomic_DNA"/>
</dbReference>